<evidence type="ECO:0000256" key="2">
    <source>
        <dbReference type="RuleBase" id="RU004447"/>
    </source>
</evidence>
<dbReference type="SUPFAM" id="SSF63411">
    <property type="entry name" value="LuxS/MPP-like metallohydrolase"/>
    <property type="match status" value="2"/>
</dbReference>
<proteinExistence type="inferred from homology"/>
<dbReference type="Pfam" id="PF00675">
    <property type="entry name" value="Peptidase_M16"/>
    <property type="match status" value="1"/>
</dbReference>
<dbReference type="PANTHER" id="PTHR11851:SF49">
    <property type="entry name" value="MITOCHONDRIAL-PROCESSING PEPTIDASE SUBUNIT ALPHA"/>
    <property type="match status" value="1"/>
</dbReference>
<dbReference type="GO" id="GO:0006508">
    <property type="term" value="P:proteolysis"/>
    <property type="evidence" value="ECO:0007669"/>
    <property type="project" value="InterPro"/>
</dbReference>
<dbReference type="Pfam" id="PF05193">
    <property type="entry name" value="Peptidase_M16_C"/>
    <property type="match status" value="1"/>
</dbReference>
<dbReference type="InterPro" id="IPR007863">
    <property type="entry name" value="Peptidase_M16_C"/>
</dbReference>
<dbReference type="InterPro" id="IPR011765">
    <property type="entry name" value="Pept_M16_N"/>
</dbReference>
<feature type="domain" description="Peptidase M16 N-terminal" evidence="3">
    <location>
        <begin position="30"/>
        <end position="169"/>
    </location>
</feature>
<dbReference type="PROSITE" id="PS00143">
    <property type="entry name" value="INSULINASE"/>
    <property type="match status" value="1"/>
</dbReference>
<evidence type="ECO:0000259" key="4">
    <source>
        <dbReference type="Pfam" id="PF05193"/>
    </source>
</evidence>
<dbReference type="GO" id="GO:0004222">
    <property type="term" value="F:metalloendopeptidase activity"/>
    <property type="evidence" value="ECO:0007669"/>
    <property type="project" value="InterPro"/>
</dbReference>
<comment type="caution">
    <text evidence="5">The sequence shown here is derived from an EMBL/GenBank/DDBJ whole genome shotgun (WGS) entry which is preliminary data.</text>
</comment>
<dbReference type="EMBL" id="DSPX01000082">
    <property type="protein sequence ID" value="HGG00644.1"/>
    <property type="molecule type" value="Genomic_DNA"/>
</dbReference>
<dbReference type="AlphaFoldDB" id="A0A7C3ZLE9"/>
<organism evidence="5">
    <name type="scientific">Planktothricoides sp. SpSt-374</name>
    <dbReference type="NCBI Taxonomy" id="2282167"/>
    <lineage>
        <taxon>Bacteria</taxon>
        <taxon>Bacillati</taxon>
        <taxon>Cyanobacteriota</taxon>
        <taxon>Cyanophyceae</taxon>
        <taxon>Oscillatoriophycideae</taxon>
        <taxon>Oscillatoriales</taxon>
        <taxon>Oscillatoriaceae</taxon>
        <taxon>Planktothricoides</taxon>
    </lineage>
</organism>
<gene>
    <name evidence="5" type="ORF">ENR15_08335</name>
</gene>
<dbReference type="InterPro" id="IPR001431">
    <property type="entry name" value="Pept_M16_Zn_BS"/>
</dbReference>
<dbReference type="GO" id="GO:0046872">
    <property type="term" value="F:metal ion binding"/>
    <property type="evidence" value="ECO:0007669"/>
    <property type="project" value="InterPro"/>
</dbReference>
<dbReference type="InterPro" id="IPR050361">
    <property type="entry name" value="MPP/UQCRC_Complex"/>
</dbReference>
<evidence type="ECO:0000256" key="1">
    <source>
        <dbReference type="ARBA" id="ARBA00007261"/>
    </source>
</evidence>
<comment type="similarity">
    <text evidence="1 2">Belongs to the peptidase M16 family.</text>
</comment>
<feature type="domain" description="Peptidase M16 C-terminal" evidence="4">
    <location>
        <begin position="177"/>
        <end position="355"/>
    </location>
</feature>
<reference evidence="5" key="1">
    <citation type="journal article" date="2020" name="mSystems">
        <title>Genome- and Community-Level Interaction Insights into Carbon Utilization and Element Cycling Functions of Hydrothermarchaeota in Hydrothermal Sediment.</title>
        <authorList>
            <person name="Zhou Z."/>
            <person name="Liu Y."/>
            <person name="Xu W."/>
            <person name="Pan J."/>
            <person name="Luo Z.H."/>
            <person name="Li M."/>
        </authorList>
    </citation>
    <scope>NUCLEOTIDE SEQUENCE [LARGE SCALE GENOMIC DNA]</scope>
    <source>
        <strain evidence="5">SpSt-374</strain>
    </source>
</reference>
<sequence>MCQLQTATRNFAAKVLKLESGLTLIHQHLNFSEVVVVDVWVRAGAMREPQEWSGMAHFLEHMIFKGTDKLPPGAFDQAIENRGGMTNAATSHDYAHFFITVAAAHLEETLPVLAELLLHAAIPEDEFFLERDVVLEEIRQSWDNPDWLAFQTLVETVYQRHPYGRPVLGNPDSLMGLSPAAMRQFHRNAYQPENMVVTMVGGVSEDKAVELTNKAFRDFFAPAAIPNRVVEAEPPMTEIRRQNLELPGLELGRLMMAWTGPGVEQLRDAYSLDLLAVLLAEGRTSRLVRELRETQYLVQSISSSFSLQQDSSLFTISAWLEPENLEIVESLICDRLYELQTNLVTEAELNRCQRLLCNDYAFSTETPNQLAGLYGYYETIDRAATAIAYPDTIRSLQPEELRRVARGYISPSYYAVTTVHPMP</sequence>
<protein>
    <submittedName>
        <fullName evidence="5">Insulinase family protein</fullName>
    </submittedName>
</protein>
<dbReference type="InterPro" id="IPR011249">
    <property type="entry name" value="Metalloenz_LuxS/M16"/>
</dbReference>
<dbReference type="Gene3D" id="3.30.830.10">
    <property type="entry name" value="Metalloenzyme, LuxS/M16 peptidase-like"/>
    <property type="match status" value="2"/>
</dbReference>
<evidence type="ECO:0000313" key="5">
    <source>
        <dbReference type="EMBL" id="HGG00644.1"/>
    </source>
</evidence>
<name>A0A7C3ZLE9_9CYAN</name>
<accession>A0A7C3ZLE9</accession>
<dbReference type="PANTHER" id="PTHR11851">
    <property type="entry name" value="METALLOPROTEASE"/>
    <property type="match status" value="1"/>
</dbReference>
<evidence type="ECO:0000259" key="3">
    <source>
        <dbReference type="Pfam" id="PF00675"/>
    </source>
</evidence>